<feature type="transmembrane region" description="Helical" evidence="5">
    <location>
        <begin position="179"/>
        <end position="200"/>
    </location>
</feature>
<keyword evidence="7" id="KW-1185">Reference proteome</keyword>
<feature type="transmembrane region" description="Helical" evidence="5">
    <location>
        <begin position="101"/>
        <end position="124"/>
    </location>
</feature>
<dbReference type="SUPFAM" id="SSF48652">
    <property type="entry name" value="Tetraspanin"/>
    <property type="match status" value="1"/>
</dbReference>
<name>A0AAW1D9N1_9HEMI</name>
<dbReference type="InterPro" id="IPR018499">
    <property type="entry name" value="Tetraspanin/Peripherin"/>
</dbReference>
<sequence>MNPLKVEYSWLRIVETDVHYPSPSDIRGIIHYIEVLDQQTDGNGACAYMTDGGVGEQTVSFHIKSKRNYGIDFIIRIYDNKLNRMKEIPISAKGRGRISTLLCFLSWTECLLGLILAATSAIPLTMISTYMKDIDLDLDMIFKTQFLCGAQVALASFGGALVSRAVANNPSEMLIKRTYIIWTTFCTILIILVTIILFTLPHAVEAGINELSYIVQRGMRDYLQDYRWKSMLDGIQQHYRCCGHETFEDWFKTNWMPIQSIRTYLRAEKSPVSENGGLLVSILPHSCCKPEVDIPCLHDNLQQNSTFTEWITGGPTTPFRDSVYTTGCLTALKKVIMSGTTSFNFVIVLIIIIQAGVLILTKCLKDSFHRQEVTKAKIKKNKKTFRSFLEKR</sequence>
<evidence type="ECO:0000256" key="2">
    <source>
        <dbReference type="ARBA" id="ARBA00022692"/>
    </source>
</evidence>
<evidence type="ECO:0000256" key="1">
    <source>
        <dbReference type="ARBA" id="ARBA00004141"/>
    </source>
</evidence>
<protein>
    <recommendedName>
        <fullName evidence="8">Tetraspanin</fullName>
    </recommendedName>
</protein>
<dbReference type="PRINTS" id="PR00218">
    <property type="entry name" value="PERIPHERNRDS"/>
</dbReference>
<dbReference type="InterPro" id="IPR008952">
    <property type="entry name" value="Tetraspanin_EC2_sf"/>
</dbReference>
<comment type="subcellular location">
    <subcellularLocation>
        <location evidence="1">Membrane</location>
        <topology evidence="1">Multi-pass membrane protein</topology>
    </subcellularLocation>
</comment>
<dbReference type="AlphaFoldDB" id="A0AAW1D9N1"/>
<dbReference type="Pfam" id="PF00335">
    <property type="entry name" value="Tetraspanin"/>
    <property type="match status" value="1"/>
</dbReference>
<dbReference type="GO" id="GO:0016020">
    <property type="term" value="C:membrane"/>
    <property type="evidence" value="ECO:0007669"/>
    <property type="project" value="UniProtKB-SubCell"/>
</dbReference>
<feature type="transmembrane region" description="Helical" evidence="5">
    <location>
        <begin position="342"/>
        <end position="361"/>
    </location>
</feature>
<proteinExistence type="predicted"/>
<gene>
    <name evidence="6" type="ORF">O3M35_007504</name>
</gene>
<dbReference type="Gene3D" id="1.10.1450.10">
    <property type="entry name" value="Tetraspanin"/>
    <property type="match status" value="1"/>
</dbReference>
<comment type="caution">
    <text evidence="6">The sequence shown here is derived from an EMBL/GenBank/DDBJ whole genome shotgun (WGS) entry which is preliminary data.</text>
</comment>
<dbReference type="InterPro" id="IPR031734">
    <property type="entry name" value="MBF2"/>
</dbReference>
<keyword evidence="4 5" id="KW-0472">Membrane</keyword>
<dbReference type="Proteomes" id="UP001461498">
    <property type="component" value="Unassembled WGS sequence"/>
</dbReference>
<evidence type="ECO:0000256" key="4">
    <source>
        <dbReference type="ARBA" id="ARBA00023136"/>
    </source>
</evidence>
<dbReference type="Pfam" id="PF15868">
    <property type="entry name" value="MBF2"/>
    <property type="match status" value="1"/>
</dbReference>
<reference evidence="6 7" key="1">
    <citation type="submission" date="2022-12" db="EMBL/GenBank/DDBJ databases">
        <title>Chromosome-level genome assembly of true bugs.</title>
        <authorList>
            <person name="Ma L."/>
            <person name="Li H."/>
        </authorList>
    </citation>
    <scope>NUCLEOTIDE SEQUENCE [LARGE SCALE GENOMIC DNA]</scope>
    <source>
        <strain evidence="6">Lab_2022b</strain>
    </source>
</reference>
<dbReference type="PANTHER" id="PTHR37685">
    <property type="entry name" value="GEO11136P1-RELATED"/>
    <property type="match status" value="1"/>
</dbReference>
<feature type="transmembrane region" description="Helical" evidence="5">
    <location>
        <begin position="144"/>
        <end position="167"/>
    </location>
</feature>
<dbReference type="EMBL" id="JAPXFL010000004">
    <property type="protein sequence ID" value="KAK9507709.1"/>
    <property type="molecule type" value="Genomic_DNA"/>
</dbReference>
<keyword evidence="2 5" id="KW-0812">Transmembrane</keyword>
<evidence type="ECO:0000313" key="6">
    <source>
        <dbReference type="EMBL" id="KAK9507709.1"/>
    </source>
</evidence>
<evidence type="ECO:0000256" key="3">
    <source>
        <dbReference type="ARBA" id="ARBA00022989"/>
    </source>
</evidence>
<accession>A0AAW1D9N1</accession>
<evidence type="ECO:0008006" key="8">
    <source>
        <dbReference type="Google" id="ProtNLM"/>
    </source>
</evidence>
<dbReference type="PANTHER" id="PTHR37685:SF1">
    <property type="entry name" value="GEO11136P1-RELATED"/>
    <property type="match status" value="1"/>
</dbReference>
<dbReference type="InterPro" id="IPR000830">
    <property type="entry name" value="Peripherin/rom-1"/>
</dbReference>
<evidence type="ECO:0000313" key="7">
    <source>
        <dbReference type="Proteomes" id="UP001461498"/>
    </source>
</evidence>
<keyword evidence="3 5" id="KW-1133">Transmembrane helix</keyword>
<dbReference type="GO" id="GO:0007601">
    <property type="term" value="P:visual perception"/>
    <property type="evidence" value="ECO:0007669"/>
    <property type="project" value="InterPro"/>
</dbReference>
<evidence type="ECO:0000256" key="5">
    <source>
        <dbReference type="SAM" id="Phobius"/>
    </source>
</evidence>
<organism evidence="6 7">
    <name type="scientific">Rhynocoris fuscipes</name>
    <dbReference type="NCBI Taxonomy" id="488301"/>
    <lineage>
        <taxon>Eukaryota</taxon>
        <taxon>Metazoa</taxon>
        <taxon>Ecdysozoa</taxon>
        <taxon>Arthropoda</taxon>
        <taxon>Hexapoda</taxon>
        <taxon>Insecta</taxon>
        <taxon>Pterygota</taxon>
        <taxon>Neoptera</taxon>
        <taxon>Paraneoptera</taxon>
        <taxon>Hemiptera</taxon>
        <taxon>Heteroptera</taxon>
        <taxon>Panheteroptera</taxon>
        <taxon>Cimicomorpha</taxon>
        <taxon>Reduviidae</taxon>
        <taxon>Harpactorinae</taxon>
        <taxon>Harpactorini</taxon>
        <taxon>Rhynocoris</taxon>
    </lineage>
</organism>